<dbReference type="InterPro" id="IPR033904">
    <property type="entry name" value="Trans_IPPS_HH"/>
</dbReference>
<evidence type="ECO:0000313" key="6">
    <source>
        <dbReference type="EMBL" id="RVU47257.1"/>
    </source>
</evidence>
<dbReference type="Pfam" id="PF00494">
    <property type="entry name" value="SQS_PSY"/>
    <property type="match status" value="1"/>
</dbReference>
<evidence type="ECO:0000256" key="2">
    <source>
        <dbReference type="ARBA" id="ARBA00006251"/>
    </source>
</evidence>
<keyword evidence="3" id="KW-0808">Transferase</keyword>
<dbReference type="OrthoDB" id="9807580at2"/>
<dbReference type="Proteomes" id="UP000285575">
    <property type="component" value="Unassembled WGS sequence"/>
</dbReference>
<comment type="caution">
    <text evidence="6">The sequence shown here is derived from an EMBL/GenBank/DDBJ whole genome shotgun (WGS) entry which is preliminary data.</text>
</comment>
<dbReference type="PROSITE" id="PS01045">
    <property type="entry name" value="SQUALEN_PHYTOEN_SYN_2"/>
    <property type="match status" value="1"/>
</dbReference>
<dbReference type="InterPro" id="IPR008949">
    <property type="entry name" value="Isoprenoid_synthase_dom_sf"/>
</dbReference>
<dbReference type="SFLD" id="SFLDG01212">
    <property type="entry name" value="Phytoene_synthase_like"/>
    <property type="match status" value="1"/>
</dbReference>
<evidence type="ECO:0000256" key="3">
    <source>
        <dbReference type="ARBA" id="ARBA00022679"/>
    </source>
</evidence>
<protein>
    <submittedName>
        <fullName evidence="6">Phytoene/squalene synthase family protein</fullName>
    </submittedName>
</protein>
<evidence type="ECO:0000256" key="4">
    <source>
        <dbReference type="ARBA" id="ARBA00022746"/>
    </source>
</evidence>
<name>A0A437RKG0_9BURK</name>
<keyword evidence="4" id="KW-0125">Carotenoid biosynthesis</keyword>
<dbReference type="SFLD" id="SFLDS00005">
    <property type="entry name" value="Isoprenoid_Synthase_Type_I"/>
    <property type="match status" value="1"/>
</dbReference>
<evidence type="ECO:0000256" key="5">
    <source>
        <dbReference type="ARBA" id="ARBA00053028"/>
    </source>
</evidence>
<proteinExistence type="inferred from homology"/>
<dbReference type="GO" id="GO:0051996">
    <property type="term" value="F:squalene synthase [NAD(P)H] activity"/>
    <property type="evidence" value="ECO:0007669"/>
    <property type="project" value="InterPro"/>
</dbReference>
<organism evidence="6 7">
    <name type="scientific">Rubrivivax rivuli</name>
    <dbReference type="NCBI Taxonomy" id="1862385"/>
    <lineage>
        <taxon>Bacteria</taxon>
        <taxon>Pseudomonadati</taxon>
        <taxon>Pseudomonadota</taxon>
        <taxon>Betaproteobacteria</taxon>
        <taxon>Burkholderiales</taxon>
        <taxon>Sphaerotilaceae</taxon>
        <taxon>Rubrivivax</taxon>
    </lineage>
</organism>
<keyword evidence="7" id="KW-1185">Reference proteome</keyword>
<dbReference type="CDD" id="cd00683">
    <property type="entry name" value="Trans_IPPS_HH"/>
    <property type="match status" value="1"/>
</dbReference>
<dbReference type="SUPFAM" id="SSF48576">
    <property type="entry name" value="Terpenoid synthases"/>
    <property type="match status" value="1"/>
</dbReference>
<dbReference type="AlphaFoldDB" id="A0A437RKG0"/>
<dbReference type="EMBL" id="SACR01000002">
    <property type="protein sequence ID" value="RVU47257.1"/>
    <property type="molecule type" value="Genomic_DNA"/>
</dbReference>
<dbReference type="FunFam" id="1.10.600.10:FF:000020">
    <property type="entry name" value="Phytoene synthase"/>
    <property type="match status" value="1"/>
</dbReference>
<dbReference type="SFLD" id="SFLDG01018">
    <property type="entry name" value="Squalene/Phytoene_Synthase_Lik"/>
    <property type="match status" value="1"/>
</dbReference>
<dbReference type="GO" id="GO:0016117">
    <property type="term" value="P:carotenoid biosynthetic process"/>
    <property type="evidence" value="ECO:0007669"/>
    <property type="project" value="UniProtKB-KW"/>
</dbReference>
<dbReference type="GO" id="GO:0004311">
    <property type="term" value="F:geranylgeranyl diphosphate synthase activity"/>
    <property type="evidence" value="ECO:0007669"/>
    <property type="project" value="InterPro"/>
</dbReference>
<comment type="pathway">
    <text evidence="1">Carotenoid biosynthesis; phytoene biosynthesis.</text>
</comment>
<dbReference type="RefSeq" id="WP_128227721.1">
    <property type="nucleotide sequence ID" value="NZ_SACR01000002.1"/>
</dbReference>
<dbReference type="InterPro" id="IPR002060">
    <property type="entry name" value="Squ/phyt_synthse"/>
</dbReference>
<reference evidence="6 7" key="1">
    <citation type="submission" date="2019-01" db="EMBL/GenBank/DDBJ databases">
        <authorList>
            <person name="Chen W.-M."/>
        </authorList>
    </citation>
    <scope>NUCLEOTIDE SEQUENCE [LARGE SCALE GENOMIC DNA]</scope>
    <source>
        <strain evidence="6 7">KYPY4</strain>
    </source>
</reference>
<sequence length="348" mass="37910">MPIASTELHASDSASCRELMRGGSKTFFAASLLLPARVREPARALYAFCRLADDEIDDGDNPQAAVLRLQRRLDAVYDGRPLNIGVDAALAQVVHRFDMPRELLDALIDGFYWDTTARTYETLQDVQDYGARVAGTVGAMMAVIMGVRGEAAMARACDLGVAMQLTNIARDVGEDARRGRLYLPRQWLREAGIDVEAWLQQPVFDARIAGVVQRLLHTADALYAKADHGIAALPRDCRAAIHAARLVYAEIGREIEHNGLDSITRRAVVSKQRKLALIARASAAVVRTPAVVRMPLPVLPAVQFLVDAAVTAAPTPLSAGPASRSFDDRMGWVIALSERQALHQSVAR</sequence>
<dbReference type="InterPro" id="IPR044843">
    <property type="entry name" value="Trans_IPPS_bact-type"/>
</dbReference>
<dbReference type="InterPro" id="IPR019845">
    <property type="entry name" value="Squalene/phytoene_synthase_CS"/>
</dbReference>
<accession>A0A437RKG0</accession>
<evidence type="ECO:0000313" key="7">
    <source>
        <dbReference type="Proteomes" id="UP000285575"/>
    </source>
</evidence>
<dbReference type="PANTHER" id="PTHR31480">
    <property type="entry name" value="BIFUNCTIONAL LYCOPENE CYCLASE/PHYTOENE SYNTHASE"/>
    <property type="match status" value="1"/>
</dbReference>
<gene>
    <name evidence="6" type="ORF">EOE66_05745</name>
</gene>
<comment type="similarity">
    <text evidence="2">Belongs to the phytoene/squalene synthase family.</text>
</comment>
<evidence type="ECO:0000256" key="1">
    <source>
        <dbReference type="ARBA" id="ARBA00004684"/>
    </source>
</evidence>
<comment type="cofactor">
    <cofactor evidence="5">
        <name>ATP</name>
        <dbReference type="ChEBI" id="CHEBI:30616"/>
    </cofactor>
</comment>
<dbReference type="Gene3D" id="1.10.600.10">
    <property type="entry name" value="Farnesyl Diphosphate Synthase"/>
    <property type="match status" value="1"/>
</dbReference>